<sequence length="40" mass="4410">MTSLPDIGEVAYTITQGPFAEVAALIDNDLHEFLKDDVYP</sequence>
<dbReference type="EMBL" id="VMGK01000023">
    <property type="protein sequence ID" value="TSC92506.1"/>
    <property type="molecule type" value="Genomic_DNA"/>
</dbReference>
<dbReference type="Proteomes" id="UP000315689">
    <property type="component" value="Unassembled WGS sequence"/>
</dbReference>
<evidence type="ECO:0000313" key="2">
    <source>
        <dbReference type="Proteomes" id="UP000315689"/>
    </source>
</evidence>
<comment type="caution">
    <text evidence="1">The sequence shown here is derived from an EMBL/GenBank/DDBJ whole genome shotgun (WGS) entry which is preliminary data.</text>
</comment>
<reference evidence="1 2" key="1">
    <citation type="submission" date="2017-07" db="EMBL/GenBank/DDBJ databases">
        <title>Mechanisms for carbon and nitrogen cycling indicate functional differentiation within the Candidate Phyla Radiation.</title>
        <authorList>
            <person name="Danczak R.E."/>
            <person name="Johnston M.D."/>
            <person name="Kenah C."/>
            <person name="Slattery M."/>
            <person name="Wrighton K.C."/>
            <person name="Wilkins M.J."/>
        </authorList>
    </citation>
    <scope>NUCLEOTIDE SEQUENCE [LARGE SCALE GENOMIC DNA]</scope>
    <source>
        <strain evidence="1">Licking1014_7</strain>
    </source>
</reference>
<organism evidence="1 2">
    <name type="scientific">Candidatus Berkelbacteria bacterium Licking1014_7</name>
    <dbReference type="NCBI Taxonomy" id="2017147"/>
    <lineage>
        <taxon>Bacteria</taxon>
        <taxon>Candidatus Berkelbacteria</taxon>
    </lineage>
</organism>
<dbReference type="AlphaFoldDB" id="A0A554LI15"/>
<evidence type="ECO:0000313" key="1">
    <source>
        <dbReference type="EMBL" id="TSC92506.1"/>
    </source>
</evidence>
<protein>
    <submittedName>
        <fullName evidence="1">Uncharacterized protein</fullName>
    </submittedName>
</protein>
<name>A0A554LI15_9BACT</name>
<proteinExistence type="predicted"/>
<gene>
    <name evidence="1" type="ORF">CEN89_643</name>
</gene>
<accession>A0A554LI15</accession>